<keyword evidence="6 10" id="KW-0547">Nucleotide-binding</keyword>
<dbReference type="InterPro" id="IPR011761">
    <property type="entry name" value="ATP-grasp"/>
</dbReference>
<evidence type="ECO:0000313" key="13">
    <source>
        <dbReference type="Proteomes" id="UP000178449"/>
    </source>
</evidence>
<comment type="catalytic activity">
    <reaction evidence="10">
        <text>gamma-L-glutamyl-L-cysteine + glycine + ATP = glutathione + ADP + phosphate + H(+)</text>
        <dbReference type="Rhea" id="RHEA:13557"/>
        <dbReference type="ChEBI" id="CHEBI:15378"/>
        <dbReference type="ChEBI" id="CHEBI:30616"/>
        <dbReference type="ChEBI" id="CHEBI:43474"/>
        <dbReference type="ChEBI" id="CHEBI:57305"/>
        <dbReference type="ChEBI" id="CHEBI:57925"/>
        <dbReference type="ChEBI" id="CHEBI:58173"/>
        <dbReference type="ChEBI" id="CHEBI:456216"/>
        <dbReference type="EC" id="6.3.2.3"/>
    </reaction>
</comment>
<dbReference type="PANTHER" id="PTHR21621:SF4">
    <property type="entry name" value="GLUTATHIONE SYNTHETASE"/>
    <property type="match status" value="1"/>
</dbReference>
<keyword evidence="8" id="KW-0460">Magnesium</keyword>
<keyword evidence="7 10" id="KW-0067">ATP-binding</keyword>
<evidence type="ECO:0000313" key="12">
    <source>
        <dbReference type="EMBL" id="OGG95506.1"/>
    </source>
</evidence>
<keyword evidence="4 10" id="KW-0317">Glutathione biosynthesis</keyword>
<dbReference type="InterPro" id="IPR006284">
    <property type="entry name" value="Glut_synth_pro"/>
</dbReference>
<dbReference type="InterPro" id="IPR013815">
    <property type="entry name" value="ATP_grasp_subdomain_1"/>
</dbReference>
<dbReference type="SUPFAM" id="SSF52440">
    <property type="entry name" value="PreATP-grasp domain"/>
    <property type="match status" value="1"/>
</dbReference>
<evidence type="ECO:0000256" key="7">
    <source>
        <dbReference type="ARBA" id="ARBA00022840"/>
    </source>
</evidence>
<evidence type="ECO:0000256" key="6">
    <source>
        <dbReference type="ARBA" id="ARBA00022741"/>
    </source>
</evidence>
<accession>A0A1F6GBM3</accession>
<dbReference type="Gene3D" id="3.40.50.20">
    <property type="match status" value="1"/>
</dbReference>
<dbReference type="InterPro" id="IPR004215">
    <property type="entry name" value="GSHS_N"/>
</dbReference>
<dbReference type="PANTHER" id="PTHR21621">
    <property type="entry name" value="RIBOSOMAL PROTEIN S6 MODIFICATION PROTEIN"/>
    <property type="match status" value="1"/>
</dbReference>
<feature type="domain" description="ATP-grasp" evidence="11">
    <location>
        <begin position="122"/>
        <end position="307"/>
    </location>
</feature>
<evidence type="ECO:0000259" key="11">
    <source>
        <dbReference type="PROSITE" id="PS50975"/>
    </source>
</evidence>
<dbReference type="SUPFAM" id="SSF56059">
    <property type="entry name" value="Glutathione synthetase ATP-binding domain-like"/>
    <property type="match status" value="1"/>
</dbReference>
<evidence type="ECO:0000256" key="10">
    <source>
        <dbReference type="HAMAP-Rule" id="MF_00162"/>
    </source>
</evidence>
<comment type="cofactor">
    <cofactor evidence="1">
        <name>Mn(2+)</name>
        <dbReference type="ChEBI" id="CHEBI:29035"/>
    </cofactor>
</comment>
<dbReference type="Proteomes" id="UP000178449">
    <property type="component" value="Unassembled WGS sequence"/>
</dbReference>
<dbReference type="Gene3D" id="3.30.470.20">
    <property type="entry name" value="ATP-grasp fold, B domain"/>
    <property type="match status" value="1"/>
</dbReference>
<dbReference type="PROSITE" id="PS50975">
    <property type="entry name" value="ATP_GRASP"/>
    <property type="match status" value="1"/>
</dbReference>
<dbReference type="GO" id="GO:0046872">
    <property type="term" value="F:metal ion binding"/>
    <property type="evidence" value="ECO:0007669"/>
    <property type="project" value="UniProtKB-KW"/>
</dbReference>
<dbReference type="UniPathway" id="UPA00142">
    <property type="reaction ID" value="UER00210"/>
</dbReference>
<keyword evidence="5" id="KW-0479">Metal-binding</keyword>
<organism evidence="12 13">
    <name type="scientific">Candidatus Lambdaproteobacteria bacterium RIFOXYD2_FULL_50_16</name>
    <dbReference type="NCBI Taxonomy" id="1817772"/>
    <lineage>
        <taxon>Bacteria</taxon>
        <taxon>Pseudomonadati</taxon>
        <taxon>Pseudomonadota</taxon>
        <taxon>Candidatus Lambdaproteobacteria</taxon>
    </lineage>
</organism>
<dbReference type="Gene3D" id="3.30.1490.20">
    <property type="entry name" value="ATP-grasp fold, A domain"/>
    <property type="match status" value="1"/>
</dbReference>
<dbReference type="STRING" id="1817772.A2527_06655"/>
<reference evidence="12 13" key="1">
    <citation type="journal article" date="2016" name="Nat. Commun.">
        <title>Thousands of microbial genomes shed light on interconnected biogeochemical processes in an aquifer system.</title>
        <authorList>
            <person name="Anantharaman K."/>
            <person name="Brown C.T."/>
            <person name="Hug L.A."/>
            <person name="Sharon I."/>
            <person name="Castelle C.J."/>
            <person name="Probst A.J."/>
            <person name="Thomas B.C."/>
            <person name="Singh A."/>
            <person name="Wilkins M.J."/>
            <person name="Karaoz U."/>
            <person name="Brodie E.L."/>
            <person name="Williams K.H."/>
            <person name="Hubbard S.S."/>
            <person name="Banfield J.F."/>
        </authorList>
    </citation>
    <scope>NUCLEOTIDE SEQUENCE [LARGE SCALE GENOMIC DNA]</scope>
</reference>
<sequence length="311" mass="35433">MKIALIMDPLSKIHINKDTSFALALEAQHRGFQIYYVRPESVSVKETTPHAICRPVFFKRADPCFEVLGEEQRESLEDFDYILIRRDPPFDEQYFMLTHFLSLLKKAKVLNRPASLREAPEKLYSLQFPGIFPPSLISMDPDEIREFMAVQGGEIIIKPLNRCGGSGIVYLHQDDKNFCSLVELLTQDGKDFILAQRYLPEVREGDKRIILIGGEAKGAIWRIPAENEHRGNIHVGGQVKLAEINPRDQWLVDQLTPRLIKDGLYFVGLDVIGDWVTEINVTSPTGIQEIHQQGGPDLAQTFWDHLPQFLG</sequence>
<evidence type="ECO:0000256" key="2">
    <source>
        <dbReference type="ARBA" id="ARBA00001946"/>
    </source>
</evidence>
<dbReference type="InterPro" id="IPR004218">
    <property type="entry name" value="GSHS_ATP-bd"/>
</dbReference>
<dbReference type="InterPro" id="IPR016185">
    <property type="entry name" value="PreATP-grasp_dom_sf"/>
</dbReference>
<dbReference type="AlphaFoldDB" id="A0A1F6GBM3"/>
<evidence type="ECO:0000256" key="5">
    <source>
        <dbReference type="ARBA" id="ARBA00022723"/>
    </source>
</evidence>
<dbReference type="Pfam" id="PF02955">
    <property type="entry name" value="GSH-S_ATP"/>
    <property type="match status" value="1"/>
</dbReference>
<comment type="similarity">
    <text evidence="10">Belongs to the prokaryotic GSH synthase family.</text>
</comment>
<comment type="caution">
    <text evidence="12">The sequence shown here is derived from an EMBL/GenBank/DDBJ whole genome shotgun (WGS) entry which is preliminary data.</text>
</comment>
<evidence type="ECO:0000256" key="1">
    <source>
        <dbReference type="ARBA" id="ARBA00001936"/>
    </source>
</evidence>
<dbReference type="HAMAP" id="MF_00162">
    <property type="entry name" value="GSH_S"/>
    <property type="match status" value="1"/>
</dbReference>
<dbReference type="EC" id="6.3.2.3" evidence="10"/>
<keyword evidence="9" id="KW-0464">Manganese</keyword>
<dbReference type="GO" id="GO:0005737">
    <property type="term" value="C:cytoplasm"/>
    <property type="evidence" value="ECO:0007669"/>
    <property type="project" value="TreeGrafter"/>
</dbReference>
<name>A0A1F6GBM3_9PROT</name>
<dbReference type="NCBIfam" id="NF003573">
    <property type="entry name" value="PRK05246.1"/>
    <property type="match status" value="1"/>
</dbReference>
<evidence type="ECO:0000256" key="3">
    <source>
        <dbReference type="ARBA" id="ARBA00022598"/>
    </source>
</evidence>
<evidence type="ECO:0000256" key="8">
    <source>
        <dbReference type="ARBA" id="ARBA00022842"/>
    </source>
</evidence>
<evidence type="ECO:0000256" key="9">
    <source>
        <dbReference type="ARBA" id="ARBA00023211"/>
    </source>
</evidence>
<dbReference type="GO" id="GO:0005524">
    <property type="term" value="F:ATP binding"/>
    <property type="evidence" value="ECO:0007669"/>
    <property type="project" value="UniProtKB-UniRule"/>
</dbReference>
<keyword evidence="3 10" id="KW-0436">Ligase</keyword>
<proteinExistence type="inferred from homology"/>
<gene>
    <name evidence="10" type="primary">gshB</name>
    <name evidence="12" type="ORF">A2527_06655</name>
</gene>
<comment type="pathway">
    <text evidence="10">Sulfur metabolism; glutathione biosynthesis; glutathione from L-cysteine and L-glutamate: step 2/2.</text>
</comment>
<dbReference type="GO" id="GO:0004363">
    <property type="term" value="F:glutathione synthase activity"/>
    <property type="evidence" value="ECO:0007669"/>
    <property type="project" value="UniProtKB-UniRule"/>
</dbReference>
<protein>
    <recommendedName>
        <fullName evidence="10">Glutathione synthetase</fullName>
        <ecNumber evidence="10">6.3.2.3</ecNumber>
    </recommendedName>
    <alternativeName>
        <fullName evidence="10">GSH synthetase</fullName>
        <shortName evidence="10">GSH-S</shortName>
        <shortName evidence="10">GSHase</shortName>
    </alternativeName>
    <alternativeName>
        <fullName evidence="10">Glutathione synthase</fullName>
    </alternativeName>
</protein>
<dbReference type="Pfam" id="PF02951">
    <property type="entry name" value="GSH-S_N"/>
    <property type="match status" value="1"/>
</dbReference>
<dbReference type="NCBIfam" id="TIGR01380">
    <property type="entry name" value="glut_syn"/>
    <property type="match status" value="1"/>
</dbReference>
<dbReference type="EMBL" id="MFNE01000021">
    <property type="protein sequence ID" value="OGG95506.1"/>
    <property type="molecule type" value="Genomic_DNA"/>
</dbReference>
<comment type="cofactor">
    <cofactor evidence="2">
        <name>Mg(2+)</name>
        <dbReference type="ChEBI" id="CHEBI:18420"/>
    </cofactor>
</comment>
<evidence type="ECO:0000256" key="4">
    <source>
        <dbReference type="ARBA" id="ARBA00022684"/>
    </source>
</evidence>